<evidence type="ECO:0000313" key="2">
    <source>
        <dbReference type="Proteomes" id="UP000691718"/>
    </source>
</evidence>
<comment type="caution">
    <text evidence="1">The sequence shown here is derived from an EMBL/GenBank/DDBJ whole genome shotgun (WGS) entry which is preliminary data.</text>
</comment>
<sequence>MASTDDVLAVVGLIFALKEKKVKRKKRSIWWKEWLMKGSVHSHVILLAELKMFPKDWHNFLRMDHDTYLHLLNMVTPIIKKQDTIIRNATPPHVRLVATLRFLSTGRNYEDLKFSSIISSQALGRIIPETCEAIYKVLRKEYFKLPELDVEEWGGDGMLITGGSKEYVHSSLITVSVALHNGNEFEEIWSESLLVNVDV</sequence>
<proteinExistence type="predicted"/>
<gene>
    <name evidence="1" type="ORF">PAPOLLO_LOCUS8041</name>
</gene>
<keyword evidence="2" id="KW-1185">Reference proteome</keyword>
<dbReference type="AlphaFoldDB" id="A0A8S3WM54"/>
<reference evidence="1" key="1">
    <citation type="submission" date="2021-04" db="EMBL/GenBank/DDBJ databases">
        <authorList>
            <person name="Tunstrom K."/>
        </authorList>
    </citation>
    <scope>NUCLEOTIDE SEQUENCE</scope>
</reference>
<protein>
    <submittedName>
        <fullName evidence="1">(apollo) hypothetical protein</fullName>
    </submittedName>
</protein>
<organism evidence="1 2">
    <name type="scientific">Parnassius apollo</name>
    <name type="common">Apollo butterfly</name>
    <name type="synonym">Papilio apollo</name>
    <dbReference type="NCBI Taxonomy" id="110799"/>
    <lineage>
        <taxon>Eukaryota</taxon>
        <taxon>Metazoa</taxon>
        <taxon>Ecdysozoa</taxon>
        <taxon>Arthropoda</taxon>
        <taxon>Hexapoda</taxon>
        <taxon>Insecta</taxon>
        <taxon>Pterygota</taxon>
        <taxon>Neoptera</taxon>
        <taxon>Endopterygota</taxon>
        <taxon>Lepidoptera</taxon>
        <taxon>Glossata</taxon>
        <taxon>Ditrysia</taxon>
        <taxon>Papilionoidea</taxon>
        <taxon>Papilionidae</taxon>
        <taxon>Parnassiinae</taxon>
        <taxon>Parnassini</taxon>
        <taxon>Parnassius</taxon>
        <taxon>Parnassius</taxon>
    </lineage>
</organism>
<dbReference type="EMBL" id="CAJQZP010000566">
    <property type="protein sequence ID" value="CAG4968986.1"/>
    <property type="molecule type" value="Genomic_DNA"/>
</dbReference>
<evidence type="ECO:0000313" key="1">
    <source>
        <dbReference type="EMBL" id="CAG4968986.1"/>
    </source>
</evidence>
<accession>A0A8S3WM54</accession>
<dbReference type="Proteomes" id="UP000691718">
    <property type="component" value="Unassembled WGS sequence"/>
</dbReference>
<name>A0A8S3WM54_PARAO</name>
<dbReference type="OrthoDB" id="2668416at2759"/>